<proteinExistence type="predicted"/>
<reference evidence="1" key="2">
    <citation type="journal article" date="2015" name="Fish Shellfish Immunol.">
        <title>Early steps in the European eel (Anguilla anguilla)-Vibrio vulnificus interaction in the gills: Role of the RtxA13 toxin.</title>
        <authorList>
            <person name="Callol A."/>
            <person name="Pajuelo D."/>
            <person name="Ebbesson L."/>
            <person name="Teles M."/>
            <person name="MacKenzie S."/>
            <person name="Amaro C."/>
        </authorList>
    </citation>
    <scope>NUCLEOTIDE SEQUENCE</scope>
</reference>
<accession>A0A0E9UBM7</accession>
<name>A0A0E9UBM7_ANGAN</name>
<organism evidence="1">
    <name type="scientific">Anguilla anguilla</name>
    <name type="common">European freshwater eel</name>
    <name type="synonym">Muraena anguilla</name>
    <dbReference type="NCBI Taxonomy" id="7936"/>
    <lineage>
        <taxon>Eukaryota</taxon>
        <taxon>Metazoa</taxon>
        <taxon>Chordata</taxon>
        <taxon>Craniata</taxon>
        <taxon>Vertebrata</taxon>
        <taxon>Euteleostomi</taxon>
        <taxon>Actinopterygii</taxon>
        <taxon>Neopterygii</taxon>
        <taxon>Teleostei</taxon>
        <taxon>Anguilliformes</taxon>
        <taxon>Anguillidae</taxon>
        <taxon>Anguilla</taxon>
    </lineage>
</organism>
<sequence length="42" mass="4844">MSWRNLCDIIFTRFLVLGRVELGIITEHSLLPIVCQIMVIIS</sequence>
<dbReference type="AlphaFoldDB" id="A0A0E9UBM7"/>
<protein>
    <submittedName>
        <fullName evidence="1">Uncharacterized protein</fullName>
    </submittedName>
</protein>
<evidence type="ECO:0000313" key="1">
    <source>
        <dbReference type="EMBL" id="JAH62620.1"/>
    </source>
</evidence>
<reference evidence="1" key="1">
    <citation type="submission" date="2014-11" db="EMBL/GenBank/DDBJ databases">
        <authorList>
            <person name="Amaro Gonzalez C."/>
        </authorList>
    </citation>
    <scope>NUCLEOTIDE SEQUENCE</scope>
</reference>
<dbReference type="EMBL" id="GBXM01045957">
    <property type="protein sequence ID" value="JAH62620.1"/>
    <property type="molecule type" value="Transcribed_RNA"/>
</dbReference>